<dbReference type="Proteomes" id="UP000502823">
    <property type="component" value="Unassembled WGS sequence"/>
</dbReference>
<dbReference type="InterPro" id="IPR045254">
    <property type="entry name" value="Nit1/2_C-N_Hydrolase"/>
</dbReference>
<name>A0A6L2QB17_COPFO</name>
<dbReference type="InParanoid" id="A0A6L2QB17"/>
<keyword evidence="4" id="KW-1185">Reference proteome</keyword>
<dbReference type="PROSITE" id="PS01227">
    <property type="entry name" value="UPF0012"/>
    <property type="match status" value="1"/>
</dbReference>
<protein>
    <recommendedName>
        <fullName evidence="2">CN hydrolase domain-containing protein</fullName>
    </recommendedName>
</protein>
<dbReference type="OrthoDB" id="680339at2759"/>
<evidence type="ECO:0000313" key="3">
    <source>
        <dbReference type="EMBL" id="GFG40942.1"/>
    </source>
</evidence>
<dbReference type="FunCoup" id="A0A6L2QB17">
    <property type="interactions" value="568"/>
</dbReference>
<dbReference type="PANTHER" id="PTHR23088:SF27">
    <property type="entry name" value="DEAMINATED GLUTATHIONE AMIDASE"/>
    <property type="match status" value="1"/>
</dbReference>
<dbReference type="InterPro" id="IPR003010">
    <property type="entry name" value="C-N_Hydrolase"/>
</dbReference>
<gene>
    <name evidence="3" type="ORF">Cfor_05903</name>
</gene>
<keyword evidence="1" id="KW-0378">Hydrolase</keyword>
<dbReference type="Pfam" id="PF00795">
    <property type="entry name" value="CN_hydrolase"/>
    <property type="match status" value="1"/>
</dbReference>
<feature type="domain" description="CN hydrolase" evidence="2">
    <location>
        <begin position="100"/>
        <end position="349"/>
    </location>
</feature>
<dbReference type="Gene3D" id="3.30.428.10">
    <property type="entry name" value="HIT-like"/>
    <property type="match status" value="1"/>
</dbReference>
<reference evidence="4" key="1">
    <citation type="submission" date="2020-01" db="EMBL/GenBank/DDBJ databases">
        <title>Draft genome sequence of the Termite Coptotermes fromosanus.</title>
        <authorList>
            <person name="Itakura S."/>
            <person name="Yosikawa Y."/>
            <person name="Umezawa K."/>
        </authorList>
    </citation>
    <scope>NUCLEOTIDE SEQUENCE [LARGE SCALE GENOMIC DNA]</scope>
</reference>
<dbReference type="GO" id="GO:0016811">
    <property type="term" value="F:hydrolase activity, acting on carbon-nitrogen (but not peptide) bonds, in linear amides"/>
    <property type="evidence" value="ECO:0007669"/>
    <property type="project" value="InterPro"/>
</dbReference>
<comment type="caution">
    <text evidence="3">The sequence shown here is derived from an EMBL/GenBank/DDBJ whole genome shotgun (WGS) entry which is preliminary data.</text>
</comment>
<proteinExistence type="predicted"/>
<dbReference type="PANTHER" id="PTHR23088">
    <property type="entry name" value="NITRILASE-RELATED"/>
    <property type="match status" value="1"/>
</dbReference>
<dbReference type="InterPro" id="IPR001110">
    <property type="entry name" value="UPF0012_CS"/>
</dbReference>
<dbReference type="PROSITE" id="PS50263">
    <property type="entry name" value="CN_HYDROLASE"/>
    <property type="match status" value="1"/>
</dbReference>
<dbReference type="Gene3D" id="3.60.110.10">
    <property type="entry name" value="Carbon-nitrogen hydrolase"/>
    <property type="match status" value="1"/>
</dbReference>
<organism evidence="3 4">
    <name type="scientific">Coptotermes formosanus</name>
    <name type="common">Formosan subterranean termite</name>
    <dbReference type="NCBI Taxonomy" id="36987"/>
    <lineage>
        <taxon>Eukaryota</taxon>
        <taxon>Metazoa</taxon>
        <taxon>Ecdysozoa</taxon>
        <taxon>Arthropoda</taxon>
        <taxon>Hexapoda</taxon>
        <taxon>Insecta</taxon>
        <taxon>Pterygota</taxon>
        <taxon>Neoptera</taxon>
        <taxon>Polyneoptera</taxon>
        <taxon>Dictyoptera</taxon>
        <taxon>Blattodea</taxon>
        <taxon>Blattoidea</taxon>
        <taxon>Termitoidae</taxon>
        <taxon>Rhinotermitidae</taxon>
        <taxon>Coptotermes</taxon>
    </lineage>
</organism>
<dbReference type="GO" id="GO:0006139">
    <property type="term" value="P:nucleobase-containing compound metabolic process"/>
    <property type="evidence" value="ECO:0007669"/>
    <property type="project" value="TreeGrafter"/>
</dbReference>
<evidence type="ECO:0000256" key="1">
    <source>
        <dbReference type="ARBA" id="ARBA00022801"/>
    </source>
</evidence>
<dbReference type="GO" id="GO:0047710">
    <property type="term" value="F:bis(5'-adenosyl)-triphosphatase activity"/>
    <property type="evidence" value="ECO:0007669"/>
    <property type="project" value="TreeGrafter"/>
</dbReference>
<dbReference type="CDD" id="cd07572">
    <property type="entry name" value="nit"/>
    <property type="match status" value="1"/>
</dbReference>
<evidence type="ECO:0000313" key="4">
    <source>
        <dbReference type="Proteomes" id="UP000502823"/>
    </source>
</evidence>
<dbReference type="AlphaFoldDB" id="A0A6L2QB17"/>
<dbReference type="SUPFAM" id="SSF56317">
    <property type="entry name" value="Carbon-nitrogen hydrolase"/>
    <property type="match status" value="1"/>
</dbReference>
<dbReference type="EMBL" id="BLKM01002822">
    <property type="protein sequence ID" value="GFG40942.1"/>
    <property type="molecule type" value="Genomic_DNA"/>
</dbReference>
<accession>A0A6L2QB17</accession>
<dbReference type="InterPro" id="IPR036526">
    <property type="entry name" value="C-N_Hydrolase_sf"/>
</dbReference>
<dbReference type="InterPro" id="IPR036265">
    <property type="entry name" value="HIT-like_sf"/>
</dbReference>
<evidence type="ECO:0000259" key="2">
    <source>
        <dbReference type="PROSITE" id="PS50263"/>
    </source>
</evidence>
<sequence length="506" mass="56573">MDSEECRKFTLLDLRIVEIDSEVGLKFTPLCYQQTAFSMCLKQVTLWIPLILSLTPIVNRICFLKHKTFRIDCLLSSPKKTCFEWIFGSSQSMASSSVRKKIVAVCQMTATNSKEDNMRICSELIKSAKERDCLMVFLPEACDYIGESKAETLSMAEPLNGDVIKAFCSLAKENEIWLSIGGMHEQVSSKTVHNSHVLIDDKGDIAAVYRKAHLFDLNIPEKGIRLMESDYVLPGQMILPPVKTPVGNLGLSICYDVRFPELSLTLAQMGADILTFPSAFTYVTGAAHWETILRARAIESQCYVIAAAQTGVHNSKRSSWGHAIIVDPWGSVVAQCSENTNIATAEINLDYVKNVRQSMPICKHRRNDLYRVLMPKVTLEDEQEYTPGHAVMGSNNIIYKTTNTVAFFLTVKSDVLVMPLRFVSRLSSLNSEELFDLFSVVEKVQSAFEECYNVSANTVYLKDEGDFYIWKVPEPSVGTSRRGGGKASLCLEEVVTPKGRDELTEA</sequence>
<dbReference type="FunFam" id="3.60.110.10:FF:000005">
    <property type="entry name" value="nitrilase homolog 1 isoform X1"/>
    <property type="match status" value="1"/>
</dbReference>